<dbReference type="PANTHER" id="PTHR24068">
    <property type="entry name" value="UBIQUITIN-CONJUGATING ENZYME E2"/>
    <property type="match status" value="1"/>
</dbReference>
<dbReference type="InterPro" id="IPR000608">
    <property type="entry name" value="UBC"/>
</dbReference>
<accession>A0A4V4LTL4</accession>
<reference evidence="3 4" key="1">
    <citation type="submission" date="2019-03" db="EMBL/GenBank/DDBJ databases">
        <title>Sequencing 23 genomes of Wallemia ichthyophaga.</title>
        <authorList>
            <person name="Gostincar C."/>
        </authorList>
    </citation>
    <scope>NUCLEOTIDE SEQUENCE [LARGE SCALE GENOMIC DNA]</scope>
    <source>
        <strain evidence="3 4">EXF-5753</strain>
    </source>
</reference>
<protein>
    <recommendedName>
        <fullName evidence="2">UBC core domain-containing protein</fullName>
    </recommendedName>
</protein>
<dbReference type="GO" id="GO:0006301">
    <property type="term" value="P:DNA damage tolerance"/>
    <property type="evidence" value="ECO:0007669"/>
    <property type="project" value="UniProtKB-ARBA"/>
</dbReference>
<name>A0A4V4LTL4_9BASI</name>
<dbReference type="Proteomes" id="UP000310189">
    <property type="component" value="Unassembled WGS sequence"/>
</dbReference>
<comment type="caution">
    <text evidence="3">The sequence shown here is derived from an EMBL/GenBank/DDBJ whole genome shotgun (WGS) entry which is preliminary data.</text>
</comment>
<evidence type="ECO:0000313" key="4">
    <source>
        <dbReference type="Proteomes" id="UP000310189"/>
    </source>
</evidence>
<dbReference type="Gene3D" id="3.10.110.10">
    <property type="entry name" value="Ubiquitin Conjugating Enzyme"/>
    <property type="match status" value="1"/>
</dbReference>
<dbReference type="Pfam" id="PF00179">
    <property type="entry name" value="UQ_con"/>
    <property type="match status" value="1"/>
</dbReference>
<dbReference type="EMBL" id="SPNW01000023">
    <property type="protein sequence ID" value="TIA89943.1"/>
    <property type="molecule type" value="Genomic_DNA"/>
</dbReference>
<keyword evidence="1" id="KW-0833">Ubl conjugation pathway</keyword>
<organism evidence="3 4">
    <name type="scientific">Wallemia hederae</name>
    <dbReference type="NCBI Taxonomy" id="1540922"/>
    <lineage>
        <taxon>Eukaryota</taxon>
        <taxon>Fungi</taxon>
        <taxon>Dikarya</taxon>
        <taxon>Basidiomycota</taxon>
        <taxon>Wallemiomycotina</taxon>
        <taxon>Wallemiomycetes</taxon>
        <taxon>Wallemiales</taxon>
        <taxon>Wallemiaceae</taxon>
        <taxon>Wallemia</taxon>
    </lineage>
</organism>
<evidence type="ECO:0000256" key="1">
    <source>
        <dbReference type="ARBA" id="ARBA00022786"/>
    </source>
</evidence>
<proteinExistence type="predicted"/>
<evidence type="ECO:0000259" key="2">
    <source>
        <dbReference type="PROSITE" id="PS50127"/>
    </source>
</evidence>
<dbReference type="OrthoDB" id="6508832at2759"/>
<dbReference type="PROSITE" id="PS50127">
    <property type="entry name" value="UBC_2"/>
    <property type="match status" value="1"/>
</dbReference>
<dbReference type="AlphaFoldDB" id="A0A4V4LTL4"/>
<keyword evidence="4" id="KW-1185">Reference proteome</keyword>
<evidence type="ECO:0000313" key="3">
    <source>
        <dbReference type="EMBL" id="TIA89943.1"/>
    </source>
</evidence>
<dbReference type="FunFam" id="3.10.110.10:FF:000026">
    <property type="entry name" value="Ubiquitin-conjugating enzyme E2 variant"/>
    <property type="match status" value="1"/>
</dbReference>
<dbReference type="CDD" id="cd23807">
    <property type="entry name" value="UEV_UBE2V"/>
    <property type="match status" value="1"/>
</dbReference>
<dbReference type="InterPro" id="IPR016135">
    <property type="entry name" value="UBQ-conjugating_enzyme/RWD"/>
</dbReference>
<dbReference type="SMART" id="SM00212">
    <property type="entry name" value="UBCc"/>
    <property type="match status" value="1"/>
</dbReference>
<sequence length="139" mass="15300">MAGVKIPRNFRLLEELEKGEKGLGDGSISYGLADGDDISMTNWNATIIGPGHSTHENRIYTLSVECGAAYPANPPLVKFISKVNLPFVSSTGSIDTSKFSTLNRWSENTTIEKILVDLRREMAAPENRKLPQPKEGAYF</sequence>
<gene>
    <name evidence="3" type="ORF">E3P99_01847</name>
</gene>
<dbReference type="SUPFAM" id="SSF54495">
    <property type="entry name" value="UBC-like"/>
    <property type="match status" value="1"/>
</dbReference>
<feature type="domain" description="UBC core" evidence="2">
    <location>
        <begin position="7"/>
        <end position="139"/>
    </location>
</feature>